<dbReference type="GO" id="GO:1902600">
    <property type="term" value="P:proton transmembrane transport"/>
    <property type="evidence" value="ECO:0007669"/>
    <property type="project" value="InterPro"/>
</dbReference>
<dbReference type="InterPro" id="IPR042079">
    <property type="entry name" value="ATP_synt_F1_beta_sf"/>
</dbReference>
<dbReference type="GO" id="GO:0046034">
    <property type="term" value="P:ATP metabolic process"/>
    <property type="evidence" value="ECO:0007669"/>
    <property type="project" value="InterPro"/>
</dbReference>
<dbReference type="InterPro" id="IPR036121">
    <property type="entry name" value="ATPase_F1/V1/A1_a/bsu_N_sf"/>
</dbReference>
<reference evidence="3" key="1">
    <citation type="submission" date="2023-04" db="EMBL/GenBank/DDBJ databases">
        <authorList>
            <person name="Vijverberg K."/>
            <person name="Xiong W."/>
            <person name="Schranz E."/>
        </authorList>
    </citation>
    <scope>NUCLEOTIDE SEQUENCE</scope>
</reference>
<protein>
    <recommendedName>
        <fullName evidence="5">ATPase F1/V1/A1 complex alpha/beta subunit N-terminal domain-containing protein</fullName>
    </recommendedName>
</protein>
<dbReference type="EMBL" id="OX465081">
    <property type="protein sequence ID" value="CAI9286778.1"/>
    <property type="molecule type" value="Genomic_DNA"/>
</dbReference>
<keyword evidence="2" id="KW-0813">Transport</keyword>
<evidence type="ECO:0000313" key="4">
    <source>
        <dbReference type="Proteomes" id="UP001177003"/>
    </source>
</evidence>
<dbReference type="SUPFAM" id="SSF50615">
    <property type="entry name" value="N-terminal domain of alpha and beta subunits of F1 ATP synthase"/>
    <property type="match status" value="1"/>
</dbReference>
<comment type="similarity">
    <text evidence="1">Belongs to the ATPase alpha/beta chains family.</text>
</comment>
<dbReference type="Proteomes" id="UP001177003">
    <property type="component" value="Chromosome 5"/>
</dbReference>
<gene>
    <name evidence="3" type="ORF">LSALG_LOCUS26178</name>
</gene>
<evidence type="ECO:0008006" key="5">
    <source>
        <dbReference type="Google" id="ProtNLM"/>
    </source>
</evidence>
<dbReference type="Gene3D" id="1.10.10.910">
    <property type="entry name" value="ATP synthase, F1 beta subunit"/>
    <property type="match status" value="1"/>
</dbReference>
<organism evidence="3 4">
    <name type="scientific">Lactuca saligna</name>
    <name type="common">Willowleaf lettuce</name>
    <dbReference type="NCBI Taxonomy" id="75948"/>
    <lineage>
        <taxon>Eukaryota</taxon>
        <taxon>Viridiplantae</taxon>
        <taxon>Streptophyta</taxon>
        <taxon>Embryophyta</taxon>
        <taxon>Tracheophyta</taxon>
        <taxon>Spermatophyta</taxon>
        <taxon>Magnoliopsida</taxon>
        <taxon>eudicotyledons</taxon>
        <taxon>Gunneridae</taxon>
        <taxon>Pentapetalae</taxon>
        <taxon>asterids</taxon>
        <taxon>campanulids</taxon>
        <taxon>Asterales</taxon>
        <taxon>Asteraceae</taxon>
        <taxon>Cichorioideae</taxon>
        <taxon>Cichorieae</taxon>
        <taxon>Lactucinae</taxon>
        <taxon>Lactuca</taxon>
    </lineage>
</organism>
<keyword evidence="4" id="KW-1185">Reference proteome</keyword>
<evidence type="ECO:0000313" key="3">
    <source>
        <dbReference type="EMBL" id="CAI9286778.1"/>
    </source>
</evidence>
<name>A0AA35Z6D8_LACSI</name>
<evidence type="ECO:0000256" key="1">
    <source>
        <dbReference type="ARBA" id="ARBA00008936"/>
    </source>
</evidence>
<proteinExistence type="inferred from homology"/>
<dbReference type="AlphaFoldDB" id="A0AA35Z6D8"/>
<evidence type="ECO:0000256" key="2">
    <source>
        <dbReference type="ARBA" id="ARBA00022448"/>
    </source>
</evidence>
<sequence>MVSRRLAVSLSSARAARALSQGVFGLAFLNQTPSQSHPSPTGNFLNHVVNYATSTATAPTKLAATTPGEGSNYGTITNEFIGTGAIGQVCQVIGAVADVRCSEGLPPILRHWRFWTTRSD</sequence>
<accession>A0AA35Z6D8</accession>